<dbReference type="EMBL" id="CP019605">
    <property type="protein sequence ID" value="AQP44811.1"/>
    <property type="molecule type" value="Genomic_DNA"/>
</dbReference>
<proteinExistence type="predicted"/>
<dbReference type="RefSeq" id="WP_077342244.1">
    <property type="nucleotide sequence ID" value="NZ_CP019605.1"/>
</dbReference>
<sequence>MTKLTDELVGHLQALGDTEMPNDVLSSLDALAEIDEKGTGSCYAGLLSARSSANLDITALTKTLEHTSLMLTVTIDAVTNGQGA</sequence>
<evidence type="ECO:0000313" key="1">
    <source>
        <dbReference type="EMBL" id="AQP44811.1"/>
    </source>
</evidence>
<dbReference type="KEGG" id="tfl:RPIT_08395"/>
<dbReference type="AlphaFoldDB" id="A0A1Q2CFC6"/>
<reference evidence="1 2" key="1">
    <citation type="journal article" date="2016" name="Int. J. Syst. Evol. Microbiol.">
        <title>Tessaracoccus flavus sp. nov., isolated from the drainage system of a lindane-producing factory.</title>
        <authorList>
            <person name="Kumari R."/>
            <person name="Singh P."/>
            <person name="Schumann P."/>
            <person name="Lal R."/>
        </authorList>
    </citation>
    <scope>NUCLEOTIDE SEQUENCE [LARGE SCALE GENOMIC DNA]</scope>
    <source>
        <strain evidence="1 2">RP1T</strain>
    </source>
</reference>
<organism evidence="1 2">
    <name type="scientific">Tessaracoccus flavus</name>
    <dbReference type="NCBI Taxonomy" id="1610493"/>
    <lineage>
        <taxon>Bacteria</taxon>
        <taxon>Bacillati</taxon>
        <taxon>Actinomycetota</taxon>
        <taxon>Actinomycetes</taxon>
        <taxon>Propionibacteriales</taxon>
        <taxon>Propionibacteriaceae</taxon>
        <taxon>Tessaracoccus</taxon>
    </lineage>
</organism>
<keyword evidence="2" id="KW-1185">Reference proteome</keyword>
<protein>
    <submittedName>
        <fullName evidence="1">Uncharacterized protein</fullName>
    </submittedName>
</protein>
<dbReference type="STRING" id="1610493.RPIT_08395"/>
<gene>
    <name evidence="1" type="ORF">RPIT_08395</name>
</gene>
<evidence type="ECO:0000313" key="2">
    <source>
        <dbReference type="Proteomes" id="UP000188324"/>
    </source>
</evidence>
<name>A0A1Q2CFC6_9ACTN</name>
<dbReference type="Proteomes" id="UP000188324">
    <property type="component" value="Chromosome"/>
</dbReference>
<accession>A0A1Q2CFC6</accession>